<dbReference type="PANTHER" id="PTHR13271:SF137">
    <property type="entry name" value="SET DOMAIN-CONTAINING PROTEIN"/>
    <property type="match status" value="1"/>
</dbReference>
<gene>
    <name evidence="1" type="ORF">CYCCA115_LOCUS20339</name>
</gene>
<dbReference type="Gene3D" id="3.90.1410.10">
    <property type="entry name" value="set domain protein methyltransferase, domain 1"/>
    <property type="match status" value="1"/>
</dbReference>
<dbReference type="InterPro" id="IPR050600">
    <property type="entry name" value="SETD3_SETD6_MTase"/>
</dbReference>
<accession>A0AAD2PX01</accession>
<dbReference type="InterPro" id="IPR046341">
    <property type="entry name" value="SET_dom_sf"/>
</dbReference>
<dbReference type="Proteomes" id="UP001295423">
    <property type="component" value="Unassembled WGS sequence"/>
</dbReference>
<comment type="caution">
    <text evidence="1">The sequence shown here is derived from an EMBL/GenBank/DDBJ whole genome shotgun (WGS) entry which is preliminary data.</text>
</comment>
<protein>
    <recommendedName>
        <fullName evidence="3">SET domain-containing protein</fullName>
    </recommendedName>
</protein>
<evidence type="ECO:0000313" key="2">
    <source>
        <dbReference type="Proteomes" id="UP001295423"/>
    </source>
</evidence>
<reference evidence="1" key="1">
    <citation type="submission" date="2023-08" db="EMBL/GenBank/DDBJ databases">
        <authorList>
            <person name="Audoor S."/>
            <person name="Bilcke G."/>
        </authorList>
    </citation>
    <scope>NUCLEOTIDE SEQUENCE</scope>
</reference>
<dbReference type="GO" id="GO:0016279">
    <property type="term" value="F:protein-lysine N-methyltransferase activity"/>
    <property type="evidence" value="ECO:0007669"/>
    <property type="project" value="TreeGrafter"/>
</dbReference>
<proteinExistence type="predicted"/>
<sequence>MNSKYPLIRILPVALIALTTFLSVLSYSANAFSFPNAQAGRVNVDEMAERDVFTMEEWAYSCGVQVVDGFELTSEDGYDYSVRTNSDVPAGSPVVAVPSQMILSSLQAWQDLGDNALLQAEQQLIEAKLDHTLPLFRLFVKILIEYEKGPESPWFPWLNSLPRFYNTGASMTYACFDCLPPYAAGLAMQERVQSVNFQKAATFLPMMSEDTTTDRDLLKWAYNVAVTRSVEWNGERLIAPMADMFNHGTNPEAYVTYDKDMNCMVYAAKDTLAGSPLRISLGDPTNPSPLFATYGFLDETCPASFCKLMHMQDEMKELGYDFSNLLFYKDTGEISMETYDVVLYSILLKNDPSLAQEFYQAVTTGDEATKNQFHEQYFSYTKEELQKHVDDTLRKLEGWSSKAQSYDPTTHPRVPVILGHNAFVKQTFMKVKQNLDNM</sequence>
<dbReference type="PANTHER" id="PTHR13271">
    <property type="entry name" value="UNCHARACTERIZED PUTATIVE METHYLTRANSFERASE"/>
    <property type="match status" value="1"/>
</dbReference>
<organism evidence="1 2">
    <name type="scientific">Cylindrotheca closterium</name>
    <dbReference type="NCBI Taxonomy" id="2856"/>
    <lineage>
        <taxon>Eukaryota</taxon>
        <taxon>Sar</taxon>
        <taxon>Stramenopiles</taxon>
        <taxon>Ochrophyta</taxon>
        <taxon>Bacillariophyta</taxon>
        <taxon>Bacillariophyceae</taxon>
        <taxon>Bacillariophycidae</taxon>
        <taxon>Bacillariales</taxon>
        <taxon>Bacillariaceae</taxon>
        <taxon>Cylindrotheca</taxon>
    </lineage>
</organism>
<dbReference type="SUPFAM" id="SSF82199">
    <property type="entry name" value="SET domain"/>
    <property type="match status" value="1"/>
</dbReference>
<keyword evidence="2" id="KW-1185">Reference proteome</keyword>
<dbReference type="CDD" id="cd10527">
    <property type="entry name" value="SET_LSMT"/>
    <property type="match status" value="1"/>
</dbReference>
<evidence type="ECO:0000313" key="1">
    <source>
        <dbReference type="EMBL" id="CAJ1963813.1"/>
    </source>
</evidence>
<name>A0AAD2PX01_9STRA</name>
<evidence type="ECO:0008006" key="3">
    <source>
        <dbReference type="Google" id="ProtNLM"/>
    </source>
</evidence>
<dbReference type="AlphaFoldDB" id="A0AAD2PX01"/>
<dbReference type="EMBL" id="CAKOGP040002158">
    <property type="protein sequence ID" value="CAJ1963813.1"/>
    <property type="molecule type" value="Genomic_DNA"/>
</dbReference>